<dbReference type="AlphaFoldDB" id="A0A172YCX8"/>
<evidence type="ECO:0000313" key="4">
    <source>
        <dbReference type="Proteomes" id="UP000077875"/>
    </source>
</evidence>
<feature type="compositionally biased region" description="Basic and acidic residues" evidence="1">
    <location>
        <begin position="62"/>
        <end position="74"/>
    </location>
</feature>
<feature type="region of interest" description="Disordered" evidence="1">
    <location>
        <begin position="220"/>
        <end position="247"/>
    </location>
</feature>
<dbReference type="RefSeq" id="WP_064122067.1">
    <property type="nucleotide sequence ID" value="NZ_CP015243.1"/>
</dbReference>
<feature type="signal peptide" evidence="2">
    <location>
        <begin position="1"/>
        <end position="21"/>
    </location>
</feature>
<keyword evidence="2" id="KW-0732">Signal</keyword>
<proteinExistence type="predicted"/>
<feature type="region of interest" description="Disordered" evidence="1">
    <location>
        <begin position="62"/>
        <end position="81"/>
    </location>
</feature>
<accession>A0A172YCX8</accession>
<protein>
    <recommendedName>
        <fullName evidence="5">LTXXQ motif family protein</fullName>
    </recommendedName>
</protein>
<dbReference type="STRING" id="376489.A5892_06220"/>
<keyword evidence="4" id="KW-1185">Reference proteome</keyword>
<sequence>MKKTLLALAVAAATLSSFAQAQSPADDQVSRGNPLKQAVVASWHLDADQTRALAEADAEFRAQRQQLRDQRDEAASPQTHRQAMDELLEQQRTRLAQILDAEQQRAYLMLERPMPGQHGPERPRLDPERLTQDFEQRFTPLMESWNLDPASREQVVSAQRTFIEGLKAQHPQRTDKPGPREQGEDKGDRREARKAAFEQLLTQRHEALAEVLDADQLAAFEALTQPPRPMHHGEAGPAPTELPPSQG</sequence>
<evidence type="ECO:0008006" key="5">
    <source>
        <dbReference type="Google" id="ProtNLM"/>
    </source>
</evidence>
<dbReference type="Proteomes" id="UP000077875">
    <property type="component" value="Chromosome"/>
</dbReference>
<name>A0A172YCX8_9GAMM</name>
<organism evidence="3 4">
    <name type="scientific">Halotalea alkalilenta</name>
    <dbReference type="NCBI Taxonomy" id="376489"/>
    <lineage>
        <taxon>Bacteria</taxon>
        <taxon>Pseudomonadati</taxon>
        <taxon>Pseudomonadota</taxon>
        <taxon>Gammaproteobacteria</taxon>
        <taxon>Oceanospirillales</taxon>
        <taxon>Halomonadaceae</taxon>
        <taxon>Halotalea</taxon>
    </lineage>
</organism>
<feature type="chain" id="PRO_5008004597" description="LTXXQ motif family protein" evidence="2">
    <location>
        <begin position="22"/>
        <end position="247"/>
    </location>
</feature>
<evidence type="ECO:0000313" key="3">
    <source>
        <dbReference type="EMBL" id="ANF57109.1"/>
    </source>
</evidence>
<evidence type="ECO:0000256" key="2">
    <source>
        <dbReference type="SAM" id="SignalP"/>
    </source>
</evidence>
<reference evidence="3 4" key="1">
    <citation type="submission" date="2016-04" db="EMBL/GenBank/DDBJ databases">
        <title>Complete Genome Sequence of Halotalea alkalilenta IHB B 13600.</title>
        <authorList>
            <person name="Swarnkar M.K."/>
            <person name="Sharma A."/>
            <person name="Kaushal K."/>
            <person name="Soni R."/>
            <person name="Rana S."/>
            <person name="Singh A.K."/>
            <person name="Gulati A."/>
        </authorList>
    </citation>
    <scope>NUCLEOTIDE SEQUENCE [LARGE SCALE GENOMIC DNA]</scope>
    <source>
        <strain evidence="3 4">IHB B 13600</strain>
    </source>
</reference>
<feature type="region of interest" description="Disordered" evidence="1">
    <location>
        <begin position="165"/>
        <end position="194"/>
    </location>
</feature>
<evidence type="ECO:0000256" key="1">
    <source>
        <dbReference type="SAM" id="MobiDB-lite"/>
    </source>
</evidence>
<dbReference type="EMBL" id="CP015243">
    <property type="protein sequence ID" value="ANF57109.1"/>
    <property type="molecule type" value="Genomic_DNA"/>
</dbReference>
<feature type="compositionally biased region" description="Basic and acidic residues" evidence="1">
    <location>
        <begin position="172"/>
        <end position="194"/>
    </location>
</feature>
<dbReference type="KEGG" id="haa:A5892_06220"/>
<gene>
    <name evidence="3" type="ORF">A5892_06220</name>
</gene>